<organism evidence="2 3">
    <name type="scientific">candidate division WOR-3 bacterium JGI_Cruoil_03_44_89</name>
    <dbReference type="NCBI Taxonomy" id="1973748"/>
    <lineage>
        <taxon>Bacteria</taxon>
        <taxon>Bacteria division WOR-3</taxon>
    </lineage>
</organism>
<dbReference type="EMBL" id="NOZQ01000225">
    <property type="protein sequence ID" value="OYD13683.1"/>
    <property type="molecule type" value="Genomic_DNA"/>
</dbReference>
<dbReference type="Proteomes" id="UP000215215">
    <property type="component" value="Unassembled WGS sequence"/>
</dbReference>
<name>A0A235BMJ5_UNCW3</name>
<proteinExistence type="predicted"/>
<dbReference type="FunFam" id="3.40.50.300:FF:000285">
    <property type="entry name" value="Sporulation initiation inhibitor Soj"/>
    <property type="match status" value="1"/>
</dbReference>
<gene>
    <name evidence="2" type="ORF">CH333_10435</name>
</gene>
<reference evidence="2 3" key="1">
    <citation type="submission" date="2017-07" db="EMBL/GenBank/DDBJ databases">
        <title>Recovery of genomes from metagenomes via a dereplication, aggregation, and scoring strategy.</title>
        <authorList>
            <person name="Sieber C.M."/>
            <person name="Probst A.J."/>
            <person name="Sharrar A."/>
            <person name="Thomas B.C."/>
            <person name="Hess M."/>
            <person name="Tringe S.G."/>
            <person name="Banfield J.F."/>
        </authorList>
    </citation>
    <scope>NUCLEOTIDE SEQUENCE [LARGE SCALE GENOMIC DNA]</scope>
    <source>
        <strain evidence="2">JGI_Cruoil_03_44_89</strain>
    </source>
</reference>
<dbReference type="Pfam" id="PF13614">
    <property type="entry name" value="AAA_31"/>
    <property type="match status" value="1"/>
</dbReference>
<sequence length="263" mass="29011">MAKIISIANQKGGVGKTTTAVNLSTSIAVTERRVLLVDIDPQANATTGLGGKAHENIYDVLIGNADIEEIIVPTEISYLFLVPSSLSLVGAEVELVDMEDRESILKSKIDGVRGDYDYIFIDSPPSLGLLTINGLVAANSVLIPIQCEFYAMEGLSRLFSTINRIRNSLNPGLDIEGILFTMLDMRPLLSREVRGEVEKHFKDRVFKASIPRNIRLAEAPSFGKPALLYDVKSKGARAYFELAEEFLSRNEKNVRMSLNHTVR</sequence>
<dbReference type="PANTHER" id="PTHR13696:SF52">
    <property type="entry name" value="PARA FAMILY PROTEIN CT_582"/>
    <property type="match status" value="1"/>
</dbReference>
<accession>A0A235BMJ5</accession>
<dbReference type="AlphaFoldDB" id="A0A235BMJ5"/>
<dbReference type="CDD" id="cd02042">
    <property type="entry name" value="ParAB_family"/>
    <property type="match status" value="1"/>
</dbReference>
<dbReference type="Gene3D" id="3.40.50.300">
    <property type="entry name" value="P-loop containing nucleotide triphosphate hydrolases"/>
    <property type="match status" value="1"/>
</dbReference>
<dbReference type="PANTHER" id="PTHR13696">
    <property type="entry name" value="P-LOOP CONTAINING NUCLEOSIDE TRIPHOSPHATE HYDROLASE"/>
    <property type="match status" value="1"/>
</dbReference>
<dbReference type="InterPro" id="IPR025669">
    <property type="entry name" value="AAA_dom"/>
</dbReference>
<evidence type="ECO:0000259" key="1">
    <source>
        <dbReference type="Pfam" id="PF13614"/>
    </source>
</evidence>
<dbReference type="InterPro" id="IPR027417">
    <property type="entry name" value="P-loop_NTPase"/>
</dbReference>
<feature type="domain" description="AAA" evidence="1">
    <location>
        <begin position="2"/>
        <end position="175"/>
    </location>
</feature>
<evidence type="ECO:0000313" key="3">
    <source>
        <dbReference type="Proteomes" id="UP000215215"/>
    </source>
</evidence>
<dbReference type="SUPFAM" id="SSF52540">
    <property type="entry name" value="P-loop containing nucleoside triphosphate hydrolases"/>
    <property type="match status" value="1"/>
</dbReference>
<protein>
    <recommendedName>
        <fullName evidence="1">AAA domain-containing protein</fullName>
    </recommendedName>
</protein>
<evidence type="ECO:0000313" key="2">
    <source>
        <dbReference type="EMBL" id="OYD13683.1"/>
    </source>
</evidence>
<comment type="caution">
    <text evidence="2">The sequence shown here is derived from an EMBL/GenBank/DDBJ whole genome shotgun (WGS) entry which is preliminary data.</text>
</comment>
<dbReference type="InterPro" id="IPR050678">
    <property type="entry name" value="DNA_Partitioning_ATPase"/>
</dbReference>